<dbReference type="VEuPathDB" id="FungiDB:ASPBRDRAFT_130476"/>
<dbReference type="OrthoDB" id="2593732at2759"/>
<dbReference type="EMBL" id="KV878688">
    <property type="protein sequence ID" value="OJJ69443.1"/>
    <property type="molecule type" value="Genomic_DNA"/>
</dbReference>
<dbReference type="CDD" id="cd00067">
    <property type="entry name" value="GAL4"/>
    <property type="match status" value="1"/>
</dbReference>
<dbReference type="SUPFAM" id="SSF57701">
    <property type="entry name" value="Zn2/Cys6 DNA-binding domain"/>
    <property type="match status" value="1"/>
</dbReference>
<keyword evidence="3" id="KW-0805">Transcription regulation</keyword>
<evidence type="ECO:0000313" key="9">
    <source>
        <dbReference type="Proteomes" id="UP000184499"/>
    </source>
</evidence>
<evidence type="ECO:0000313" key="8">
    <source>
        <dbReference type="EMBL" id="OJJ69443.1"/>
    </source>
</evidence>
<gene>
    <name evidence="8" type="ORF">ASPBRDRAFT_130476</name>
</gene>
<dbReference type="PANTHER" id="PTHR36206:SF16">
    <property type="entry name" value="TRANSCRIPTION FACTOR DOMAIN-CONTAINING PROTEIN-RELATED"/>
    <property type="match status" value="1"/>
</dbReference>
<dbReference type="Proteomes" id="UP000184499">
    <property type="component" value="Unassembled WGS sequence"/>
</dbReference>
<dbReference type="PROSITE" id="PS00463">
    <property type="entry name" value="ZN2_CY6_FUNGAL_1"/>
    <property type="match status" value="1"/>
</dbReference>
<reference evidence="9" key="1">
    <citation type="journal article" date="2017" name="Genome Biol.">
        <title>Comparative genomics reveals high biological diversity and specific adaptations in the industrially and medically important fungal genus Aspergillus.</title>
        <authorList>
            <person name="de Vries R.P."/>
            <person name="Riley R."/>
            <person name="Wiebenga A."/>
            <person name="Aguilar-Osorio G."/>
            <person name="Amillis S."/>
            <person name="Uchima C.A."/>
            <person name="Anderluh G."/>
            <person name="Asadollahi M."/>
            <person name="Askin M."/>
            <person name="Barry K."/>
            <person name="Battaglia E."/>
            <person name="Bayram O."/>
            <person name="Benocci T."/>
            <person name="Braus-Stromeyer S.A."/>
            <person name="Caldana C."/>
            <person name="Canovas D."/>
            <person name="Cerqueira G.C."/>
            <person name="Chen F."/>
            <person name="Chen W."/>
            <person name="Choi C."/>
            <person name="Clum A."/>
            <person name="Dos Santos R.A."/>
            <person name="Damasio A.R."/>
            <person name="Diallinas G."/>
            <person name="Emri T."/>
            <person name="Fekete E."/>
            <person name="Flipphi M."/>
            <person name="Freyberg S."/>
            <person name="Gallo A."/>
            <person name="Gournas C."/>
            <person name="Habgood R."/>
            <person name="Hainaut M."/>
            <person name="Harispe M.L."/>
            <person name="Henrissat B."/>
            <person name="Hilden K.S."/>
            <person name="Hope R."/>
            <person name="Hossain A."/>
            <person name="Karabika E."/>
            <person name="Karaffa L."/>
            <person name="Karanyi Z."/>
            <person name="Krasevec N."/>
            <person name="Kuo A."/>
            <person name="Kusch H."/>
            <person name="LaButti K."/>
            <person name="Lagendijk E.L."/>
            <person name="Lapidus A."/>
            <person name="Levasseur A."/>
            <person name="Lindquist E."/>
            <person name="Lipzen A."/>
            <person name="Logrieco A.F."/>
            <person name="MacCabe A."/>
            <person name="Maekelae M.R."/>
            <person name="Malavazi I."/>
            <person name="Melin P."/>
            <person name="Meyer V."/>
            <person name="Mielnichuk N."/>
            <person name="Miskei M."/>
            <person name="Molnar A.P."/>
            <person name="Mule G."/>
            <person name="Ngan C.Y."/>
            <person name="Orejas M."/>
            <person name="Orosz E."/>
            <person name="Ouedraogo J.P."/>
            <person name="Overkamp K.M."/>
            <person name="Park H.-S."/>
            <person name="Perrone G."/>
            <person name="Piumi F."/>
            <person name="Punt P.J."/>
            <person name="Ram A.F."/>
            <person name="Ramon A."/>
            <person name="Rauscher S."/>
            <person name="Record E."/>
            <person name="Riano-Pachon D.M."/>
            <person name="Robert V."/>
            <person name="Roehrig J."/>
            <person name="Ruller R."/>
            <person name="Salamov A."/>
            <person name="Salih N.S."/>
            <person name="Samson R.A."/>
            <person name="Sandor E."/>
            <person name="Sanguinetti M."/>
            <person name="Schuetze T."/>
            <person name="Sepcic K."/>
            <person name="Shelest E."/>
            <person name="Sherlock G."/>
            <person name="Sophianopoulou V."/>
            <person name="Squina F.M."/>
            <person name="Sun H."/>
            <person name="Susca A."/>
            <person name="Todd R.B."/>
            <person name="Tsang A."/>
            <person name="Unkles S.E."/>
            <person name="van de Wiele N."/>
            <person name="van Rossen-Uffink D."/>
            <person name="Oliveira J.V."/>
            <person name="Vesth T.C."/>
            <person name="Visser J."/>
            <person name="Yu J.-H."/>
            <person name="Zhou M."/>
            <person name="Andersen M.R."/>
            <person name="Archer D.B."/>
            <person name="Baker S.E."/>
            <person name="Benoit I."/>
            <person name="Brakhage A.A."/>
            <person name="Braus G.H."/>
            <person name="Fischer R."/>
            <person name="Frisvad J.C."/>
            <person name="Goldman G.H."/>
            <person name="Houbraken J."/>
            <person name="Oakley B."/>
            <person name="Pocsi I."/>
            <person name="Scazzocchio C."/>
            <person name="Seiboth B."/>
            <person name="vanKuyk P.A."/>
            <person name="Wortman J."/>
            <person name="Dyer P.S."/>
            <person name="Grigoriev I.V."/>
        </authorList>
    </citation>
    <scope>NUCLEOTIDE SEQUENCE [LARGE SCALE GENOMIC DNA]</scope>
    <source>
        <strain evidence="9">CBS 101740 / IMI 381727 / IBT 21946</strain>
    </source>
</reference>
<dbReference type="Pfam" id="PF00172">
    <property type="entry name" value="Zn_clus"/>
    <property type="match status" value="1"/>
</dbReference>
<dbReference type="RefSeq" id="XP_067476692.1">
    <property type="nucleotide sequence ID" value="XM_067618227.1"/>
</dbReference>
<evidence type="ECO:0000256" key="5">
    <source>
        <dbReference type="ARBA" id="ARBA00023163"/>
    </source>
</evidence>
<dbReference type="InterPro" id="IPR021858">
    <property type="entry name" value="Fun_TF"/>
</dbReference>
<dbReference type="STRING" id="767769.A0A1L9UD14"/>
<dbReference type="PANTHER" id="PTHR36206">
    <property type="entry name" value="ASPERCRYPTIN BIOSYNTHESIS CLUSTER-SPECIFIC TRANSCRIPTION REGULATOR ATNN-RELATED"/>
    <property type="match status" value="1"/>
</dbReference>
<dbReference type="AlphaFoldDB" id="A0A1L9UD14"/>
<dbReference type="GeneID" id="93570715"/>
<dbReference type="GO" id="GO:0009893">
    <property type="term" value="P:positive regulation of metabolic process"/>
    <property type="evidence" value="ECO:0007669"/>
    <property type="project" value="UniProtKB-ARBA"/>
</dbReference>
<keyword evidence="6" id="KW-0539">Nucleus</keyword>
<organism evidence="8 9">
    <name type="scientific">Aspergillus brasiliensis (strain CBS 101740 / IMI 381727 / IBT 21946)</name>
    <dbReference type="NCBI Taxonomy" id="767769"/>
    <lineage>
        <taxon>Eukaryota</taxon>
        <taxon>Fungi</taxon>
        <taxon>Dikarya</taxon>
        <taxon>Ascomycota</taxon>
        <taxon>Pezizomycotina</taxon>
        <taxon>Eurotiomycetes</taxon>
        <taxon>Eurotiomycetidae</taxon>
        <taxon>Eurotiales</taxon>
        <taxon>Aspergillaceae</taxon>
        <taxon>Aspergillus</taxon>
        <taxon>Aspergillus subgen. Circumdati</taxon>
    </lineage>
</organism>
<dbReference type="GO" id="GO:0008270">
    <property type="term" value="F:zinc ion binding"/>
    <property type="evidence" value="ECO:0007669"/>
    <property type="project" value="InterPro"/>
</dbReference>
<dbReference type="GO" id="GO:0003677">
    <property type="term" value="F:DNA binding"/>
    <property type="evidence" value="ECO:0007669"/>
    <property type="project" value="UniProtKB-KW"/>
</dbReference>
<dbReference type="Pfam" id="PF11951">
    <property type="entry name" value="Fungal_trans_2"/>
    <property type="match status" value="1"/>
</dbReference>
<evidence type="ECO:0000259" key="7">
    <source>
        <dbReference type="PROSITE" id="PS50048"/>
    </source>
</evidence>
<name>A0A1L9UD14_ASPBC</name>
<accession>A0A1L9UD14</accession>
<dbReference type="GO" id="GO:0000981">
    <property type="term" value="F:DNA-binding transcription factor activity, RNA polymerase II-specific"/>
    <property type="evidence" value="ECO:0007669"/>
    <property type="project" value="InterPro"/>
</dbReference>
<dbReference type="Gene3D" id="4.10.240.10">
    <property type="entry name" value="Zn(2)-C6 fungal-type DNA-binding domain"/>
    <property type="match status" value="1"/>
</dbReference>
<keyword evidence="5" id="KW-0804">Transcription</keyword>
<evidence type="ECO:0000256" key="1">
    <source>
        <dbReference type="ARBA" id="ARBA00022723"/>
    </source>
</evidence>
<keyword evidence="2" id="KW-0862">Zinc</keyword>
<proteinExistence type="predicted"/>
<dbReference type="OMA" id="YNKAIQH"/>
<feature type="domain" description="Zn(2)-C6 fungal-type" evidence="7">
    <location>
        <begin position="17"/>
        <end position="45"/>
    </location>
</feature>
<evidence type="ECO:0000256" key="3">
    <source>
        <dbReference type="ARBA" id="ARBA00023015"/>
    </source>
</evidence>
<keyword evidence="1" id="KW-0479">Metal-binding</keyword>
<protein>
    <recommendedName>
        <fullName evidence="7">Zn(2)-C6 fungal-type domain-containing protein</fullName>
    </recommendedName>
</protein>
<sequence length="564" mass="64177">MDSEKKRRTSKPKVKTGCRTCKVRRVKCDEGRPACKRCVSTGRVCDGYGIWNEQRKATLGGNPGVPRVFQTLLSSYNAPVPIPHSACAERKCMEWFTQCTIFKIGGVFPSQFWGRTVVQALSQEPAVRHAVLALASTHRYRAQRRDKSCSVASYLSEHEKFTLQHYNKAIGCLQAELRRNSKRAQSMRVALITCIVFVALELMRGQYRTSYTHLQHGLKLVKEIQRLSGASRAGRVLVRTSSQTNEDDIIEIFSRLGVHYALLGHGTEYANLGGYDIQPRLLPYQFRSIEQARQHLDILLARAQCLVEMVRYIETDMCVSTQGHEQFLESQWRLEKDLTIWLDVYGLSLGQFSAQELIHTLARRLLEMYHTMALIMVKTCIPWDDETAFDLQTDRFTSIIREAVGICQALRTTYPDFPTGGTSLNCPLGMAITMDIGFIQPLYYTALKCRIPQIRRHAIELLRLAPHREGIWNGILTARIAEEVVAHEEQNIDASLTSGIRLDLLSLPEVGDSISRILPYLCRISDVRVEMPDENTGEATVSFWQRENGSSWKVDERKFQTEDP</sequence>
<keyword evidence="4" id="KW-0238">DNA-binding</keyword>
<dbReference type="InterPro" id="IPR036864">
    <property type="entry name" value="Zn2-C6_fun-type_DNA-bd_sf"/>
</dbReference>
<evidence type="ECO:0000256" key="4">
    <source>
        <dbReference type="ARBA" id="ARBA00023125"/>
    </source>
</evidence>
<dbReference type="SMART" id="SM00066">
    <property type="entry name" value="GAL4"/>
    <property type="match status" value="1"/>
</dbReference>
<dbReference type="InterPro" id="IPR001138">
    <property type="entry name" value="Zn2Cys6_DnaBD"/>
</dbReference>
<keyword evidence="9" id="KW-1185">Reference proteome</keyword>
<dbReference type="InterPro" id="IPR052360">
    <property type="entry name" value="Transcr_Regulatory_Proteins"/>
</dbReference>
<evidence type="ECO:0000256" key="2">
    <source>
        <dbReference type="ARBA" id="ARBA00022833"/>
    </source>
</evidence>
<evidence type="ECO:0000256" key="6">
    <source>
        <dbReference type="ARBA" id="ARBA00023242"/>
    </source>
</evidence>
<dbReference type="PROSITE" id="PS50048">
    <property type="entry name" value="ZN2_CY6_FUNGAL_2"/>
    <property type="match status" value="1"/>
</dbReference>